<dbReference type="GO" id="GO:0005768">
    <property type="term" value="C:endosome"/>
    <property type="evidence" value="ECO:0007669"/>
    <property type="project" value="TreeGrafter"/>
</dbReference>
<dbReference type="GO" id="GO:0051125">
    <property type="term" value="P:regulation of actin nucleation"/>
    <property type="evidence" value="ECO:0007669"/>
    <property type="project" value="TreeGrafter"/>
</dbReference>
<accession>A0A834MDU1</accession>
<name>A0A834MDU1_RHYFE</name>
<dbReference type="Pfam" id="PF10266">
    <property type="entry name" value="Strumpellin"/>
    <property type="match status" value="1"/>
</dbReference>
<evidence type="ECO:0000313" key="3">
    <source>
        <dbReference type="Proteomes" id="UP000625711"/>
    </source>
</evidence>
<proteinExistence type="inferred from homology"/>
<evidence type="ECO:0008006" key="4">
    <source>
        <dbReference type="Google" id="ProtNLM"/>
    </source>
</evidence>
<dbReference type="Proteomes" id="UP000625711">
    <property type="component" value="Unassembled WGS sequence"/>
</dbReference>
<evidence type="ECO:0000256" key="1">
    <source>
        <dbReference type="ARBA" id="ARBA00006224"/>
    </source>
</evidence>
<comment type="similarity">
    <text evidence="1">Belongs to the strumpellin family.</text>
</comment>
<protein>
    <recommendedName>
        <fullName evidence="4">WASH complex subunit strumpellin</fullName>
    </recommendedName>
</protein>
<dbReference type="GO" id="GO:0007032">
    <property type="term" value="P:endosome organization"/>
    <property type="evidence" value="ECO:0007669"/>
    <property type="project" value="TreeGrafter"/>
</dbReference>
<gene>
    <name evidence="2" type="ORF">GWI33_008946</name>
</gene>
<dbReference type="EMBL" id="JAACXV010000409">
    <property type="protein sequence ID" value="KAF7278026.1"/>
    <property type="molecule type" value="Genomic_DNA"/>
</dbReference>
<reference evidence="2" key="1">
    <citation type="submission" date="2020-08" db="EMBL/GenBank/DDBJ databases">
        <title>Genome sequencing and assembly of the red palm weevil Rhynchophorus ferrugineus.</title>
        <authorList>
            <person name="Dias G.B."/>
            <person name="Bergman C.M."/>
            <person name="Manee M."/>
        </authorList>
    </citation>
    <scope>NUCLEOTIDE SEQUENCE</scope>
    <source>
        <strain evidence="2">AA-2017</strain>
        <tissue evidence="2">Whole larva</tissue>
    </source>
</reference>
<sequence>MREIVDKYFPDNWIVSIYMGFVVNLIESWDSFKAAKLALNNTLESVNVKLHASNYSASVQTLLKTTNALLKVGTITKDTLLKDINNIVNVLRECNATVRWLILHTKSENLDKCKKSKQCRELTVTESNCTQSNLFKLLLNTAQLELVTKELFKKLLNEKEQQWETFKKESHESLLELSDVFGGEKPLSRIQKNEHLQAWFKEIATQVHSLNQDDSSSSRKLVQLIQALEEVQEFHQLESNMQFMQFLSDTRNNLHQMIRTMNVKEDVLISLQIISDLSYAWELIDVYTPIMQNGIKNEPKLVIKLRAVFLKLASAMEFPLLRINQAHSEDLVSVSEYYSRELEIYVRKVLQIIPKTMFEKLARIIQMQTTVLKEVPARVEKDKLKDYAQLDERFEFAELTHLVSIFSQGMRMMKSTLVGVVCLDAKKLLDDGVRKELVQHVSQALDSELKFGPKPKQDDLKQKLNSLVMIMEGYKKSFEYIQDYININGLKIWQEEVTRIINYNVEQECNGFLRNKIHSWQSVYQSRYVPIPSFPSTDDSVNFIGRLSREIIRLIEPRSAVYLRETSTWYDIKTRKPIFSKETVVSISQAIEIPGLVGLDRLFSFMITTALQKIMSLLENKNNQNSAWANVMNTIKNDIKNTTDIPNPTKTYQTYVNRTTKIWSEFLDQLLLVGQLQLLRNLINLHLNKSCRFNSKDLHSALSTLNKAMILQIKQDNLHPSEEFMYKISEYFNYAGIGEPFSKIYVTCKNDLDHAITLFIFVLAHIQRLFLPQNSGQHRRNEQIDGVALSASIHTVLQQFHQSVNEAFIKLICEYMLQMIRYNKSNESVPDVSLMLNFMDCYTNYSEDSRIYYRQYFPEEFLYLQKP</sequence>
<comment type="caution">
    <text evidence="2">The sequence shown here is derived from an EMBL/GenBank/DDBJ whole genome shotgun (WGS) entry which is preliminary data.</text>
</comment>
<dbReference type="GO" id="GO:0140285">
    <property type="term" value="P:endosome fission"/>
    <property type="evidence" value="ECO:0007669"/>
    <property type="project" value="TreeGrafter"/>
</dbReference>
<dbReference type="OrthoDB" id="565118at2759"/>
<evidence type="ECO:0000313" key="2">
    <source>
        <dbReference type="EMBL" id="KAF7278026.1"/>
    </source>
</evidence>
<organism evidence="2 3">
    <name type="scientific">Rhynchophorus ferrugineus</name>
    <name type="common">Red palm weevil</name>
    <name type="synonym">Curculio ferrugineus</name>
    <dbReference type="NCBI Taxonomy" id="354439"/>
    <lineage>
        <taxon>Eukaryota</taxon>
        <taxon>Metazoa</taxon>
        <taxon>Ecdysozoa</taxon>
        <taxon>Arthropoda</taxon>
        <taxon>Hexapoda</taxon>
        <taxon>Insecta</taxon>
        <taxon>Pterygota</taxon>
        <taxon>Neoptera</taxon>
        <taxon>Endopterygota</taxon>
        <taxon>Coleoptera</taxon>
        <taxon>Polyphaga</taxon>
        <taxon>Cucujiformia</taxon>
        <taxon>Curculionidae</taxon>
        <taxon>Dryophthorinae</taxon>
        <taxon>Rhynchophorus</taxon>
    </lineage>
</organism>
<dbReference type="PANTHER" id="PTHR15691:SF6">
    <property type="entry name" value="WASH COMPLEX SUBUNIT 5"/>
    <property type="match status" value="1"/>
</dbReference>
<keyword evidence="3" id="KW-1185">Reference proteome</keyword>
<dbReference type="GO" id="GO:0071203">
    <property type="term" value="C:WASH complex"/>
    <property type="evidence" value="ECO:0007669"/>
    <property type="project" value="InterPro"/>
</dbReference>
<dbReference type="AlphaFoldDB" id="A0A834MDU1"/>
<dbReference type="GO" id="GO:0030041">
    <property type="term" value="P:actin filament polymerization"/>
    <property type="evidence" value="ECO:0007669"/>
    <property type="project" value="TreeGrafter"/>
</dbReference>
<dbReference type="PANTHER" id="PTHR15691">
    <property type="entry name" value="WASH COMPLEX SUBUNIT 5"/>
    <property type="match status" value="1"/>
</dbReference>
<dbReference type="InterPro" id="IPR019393">
    <property type="entry name" value="WASH_strumpellin"/>
</dbReference>